<name>A0A225AAQ7_TALAT</name>
<dbReference type="Proteomes" id="UP000214365">
    <property type="component" value="Unassembled WGS sequence"/>
</dbReference>
<dbReference type="CDD" id="cd00377">
    <property type="entry name" value="ICL_PEPM"/>
    <property type="match status" value="1"/>
</dbReference>
<evidence type="ECO:0000256" key="2">
    <source>
        <dbReference type="ARBA" id="ARBA00061405"/>
    </source>
</evidence>
<dbReference type="STRING" id="1441469.A0A225AAQ7"/>
<evidence type="ECO:0000256" key="1">
    <source>
        <dbReference type="ARBA" id="ARBA00001050"/>
    </source>
</evidence>
<dbReference type="AlphaFoldDB" id="A0A225AAQ7"/>
<dbReference type="EMBL" id="LFMY01000012">
    <property type="protein sequence ID" value="OKL57260.1"/>
    <property type="molecule type" value="Genomic_DNA"/>
</dbReference>
<dbReference type="RefSeq" id="XP_020117381.1">
    <property type="nucleotide sequence ID" value="XM_020262319.1"/>
</dbReference>
<sequence length="297" mass="31680">MASPVARLRELLADESKIIVCPGVYDGLTARIALQGGFDALYMTGAGTAASRLGMADLGIITLNEMRTNADMIANLDRSVPLIADADTGFGGTLSVHRTVTEYIRSGIAAFHLEDQPTTKRCGHLLNKQIVEEDEFLSRIRAAVNARKQSGGDIVIIARTDALQSLGYENAVQRLKHAIELGADVAFLEGVATREEAKQTVQDLSPTPVLFNAVAGGLSPYLTADEARELGFRIIIFPGFALTAVYEAVNAEAKLLKETGTTAKRAGSPKELFTALGLRESMAIDAAAGSRLYEKGV</sequence>
<proteinExistence type="inferred from homology"/>
<dbReference type="InterPro" id="IPR018523">
    <property type="entry name" value="Isocitrate_lyase_ph_CS"/>
</dbReference>
<comment type="caution">
    <text evidence="3">The sequence shown here is derived from an EMBL/GenBank/DDBJ whole genome shotgun (WGS) entry which is preliminary data.</text>
</comment>
<evidence type="ECO:0008006" key="5">
    <source>
        <dbReference type="Google" id="ProtNLM"/>
    </source>
</evidence>
<keyword evidence="4" id="KW-1185">Reference proteome</keyword>
<organism evidence="3 4">
    <name type="scientific">Talaromyces atroroseus</name>
    <dbReference type="NCBI Taxonomy" id="1441469"/>
    <lineage>
        <taxon>Eukaryota</taxon>
        <taxon>Fungi</taxon>
        <taxon>Dikarya</taxon>
        <taxon>Ascomycota</taxon>
        <taxon>Pezizomycotina</taxon>
        <taxon>Eurotiomycetes</taxon>
        <taxon>Eurotiomycetidae</taxon>
        <taxon>Eurotiales</taxon>
        <taxon>Trichocomaceae</taxon>
        <taxon>Talaromyces</taxon>
        <taxon>Talaromyces sect. Trachyspermi</taxon>
    </lineage>
</organism>
<comment type="similarity">
    <text evidence="2">Belongs to the isocitrate lyase/PEP mutase superfamily.</text>
</comment>
<dbReference type="Gene3D" id="3.20.20.60">
    <property type="entry name" value="Phosphoenolpyruvate-binding domains"/>
    <property type="match status" value="1"/>
</dbReference>
<dbReference type="InterPro" id="IPR015813">
    <property type="entry name" value="Pyrv/PenolPyrv_kinase-like_dom"/>
</dbReference>
<evidence type="ECO:0000313" key="4">
    <source>
        <dbReference type="Proteomes" id="UP000214365"/>
    </source>
</evidence>
<dbReference type="InterPro" id="IPR039556">
    <property type="entry name" value="ICL/PEPM"/>
</dbReference>
<dbReference type="GeneID" id="31007182"/>
<dbReference type="Pfam" id="PF13714">
    <property type="entry name" value="PEP_mutase"/>
    <property type="match status" value="1"/>
</dbReference>
<accession>A0A225AAQ7</accession>
<protein>
    <recommendedName>
        <fullName evidence="5">Carboxyvinyl-carboxyphosphonate phosphorylmutase</fullName>
    </recommendedName>
</protein>
<reference evidence="3 4" key="1">
    <citation type="submission" date="2015-06" db="EMBL/GenBank/DDBJ databases">
        <title>Talaromyces atroroseus IBT 11181 draft genome.</title>
        <authorList>
            <person name="Rasmussen K.B."/>
            <person name="Rasmussen S."/>
            <person name="Petersen B."/>
            <person name="Sicheritz-Ponten T."/>
            <person name="Mortensen U.H."/>
            <person name="Thrane U."/>
        </authorList>
    </citation>
    <scope>NUCLEOTIDE SEQUENCE [LARGE SCALE GENOMIC DNA]</scope>
    <source>
        <strain evidence="3 4">IBT 11181</strain>
    </source>
</reference>
<comment type="catalytic activity">
    <reaction evidence="1">
        <text>(2S,3R)-3-hydroxybutane-1,2,3-tricarboxylate = pyruvate + succinate</text>
        <dbReference type="Rhea" id="RHEA:16809"/>
        <dbReference type="ChEBI" id="CHEBI:15361"/>
        <dbReference type="ChEBI" id="CHEBI:30031"/>
        <dbReference type="ChEBI" id="CHEBI:57429"/>
        <dbReference type="EC" id="4.1.3.30"/>
    </reaction>
</comment>
<dbReference type="FunFam" id="3.20.20.60:FF:000009">
    <property type="entry name" value="2-methylisocitrate lyase"/>
    <property type="match status" value="1"/>
</dbReference>
<dbReference type="OrthoDB" id="1923844at2759"/>
<dbReference type="GO" id="GO:0046421">
    <property type="term" value="F:methylisocitrate lyase activity"/>
    <property type="evidence" value="ECO:0007669"/>
    <property type="project" value="UniProtKB-EC"/>
</dbReference>
<dbReference type="PANTHER" id="PTHR42905:SF2">
    <property type="entry name" value="PHOSPHOENOLPYRUVATE CARBOXYLASE FAMILY PROTEIN"/>
    <property type="match status" value="1"/>
</dbReference>
<dbReference type="PANTHER" id="PTHR42905">
    <property type="entry name" value="PHOSPHOENOLPYRUVATE CARBOXYLASE"/>
    <property type="match status" value="1"/>
</dbReference>
<dbReference type="InterPro" id="IPR040442">
    <property type="entry name" value="Pyrv_kinase-like_dom_sf"/>
</dbReference>
<gene>
    <name evidence="3" type="ORF">UA08_07426</name>
</gene>
<evidence type="ECO:0000313" key="3">
    <source>
        <dbReference type="EMBL" id="OKL57260.1"/>
    </source>
</evidence>
<dbReference type="PROSITE" id="PS00161">
    <property type="entry name" value="ISOCITRATE_LYASE"/>
    <property type="match status" value="1"/>
</dbReference>
<dbReference type="SUPFAM" id="SSF51621">
    <property type="entry name" value="Phosphoenolpyruvate/pyruvate domain"/>
    <property type="match status" value="1"/>
</dbReference>